<dbReference type="Gene3D" id="3.10.50.40">
    <property type="match status" value="1"/>
</dbReference>
<evidence type="ECO:0000256" key="2">
    <source>
        <dbReference type="ARBA" id="ARBA00005464"/>
    </source>
</evidence>
<dbReference type="Pfam" id="PF05697">
    <property type="entry name" value="Trigger_N"/>
    <property type="match status" value="1"/>
</dbReference>
<accession>A0A485M7Y9</accession>
<keyword evidence="5" id="KW-0143">Chaperone</keyword>
<evidence type="ECO:0000259" key="9">
    <source>
        <dbReference type="Pfam" id="PF05698"/>
    </source>
</evidence>
<dbReference type="Pfam" id="PF00254">
    <property type="entry name" value="FKBP_C"/>
    <property type="match status" value="1"/>
</dbReference>
<dbReference type="GO" id="GO:0003755">
    <property type="term" value="F:peptidyl-prolyl cis-trans isomerase activity"/>
    <property type="evidence" value="ECO:0007669"/>
    <property type="project" value="UniProtKB-KW"/>
</dbReference>
<dbReference type="PIRSF" id="PIRSF003095">
    <property type="entry name" value="Trigger_factor"/>
    <property type="match status" value="1"/>
</dbReference>
<evidence type="ECO:0000259" key="7">
    <source>
        <dbReference type="Pfam" id="PF00254"/>
    </source>
</evidence>
<evidence type="ECO:0000256" key="5">
    <source>
        <dbReference type="ARBA" id="ARBA00023186"/>
    </source>
</evidence>
<dbReference type="GO" id="GO:0043022">
    <property type="term" value="F:ribosome binding"/>
    <property type="evidence" value="ECO:0007669"/>
    <property type="project" value="TreeGrafter"/>
</dbReference>
<feature type="domain" description="PPIase FKBP-type" evidence="7">
    <location>
        <begin position="184"/>
        <end position="227"/>
    </location>
</feature>
<evidence type="ECO:0000256" key="3">
    <source>
        <dbReference type="ARBA" id="ARBA00013194"/>
    </source>
</evidence>
<evidence type="ECO:0000256" key="4">
    <source>
        <dbReference type="ARBA" id="ARBA00023110"/>
    </source>
</evidence>
<evidence type="ECO:0000256" key="6">
    <source>
        <dbReference type="ARBA" id="ARBA00023235"/>
    </source>
</evidence>
<comment type="similarity">
    <text evidence="2">Belongs to the FKBP-type PPIase family. Tig subfamily.</text>
</comment>
<dbReference type="Gene3D" id="1.10.3120.10">
    <property type="entry name" value="Trigger factor, C-terminal domain"/>
    <property type="match status" value="1"/>
</dbReference>
<proteinExistence type="inferred from homology"/>
<dbReference type="SUPFAM" id="SSF102735">
    <property type="entry name" value="Trigger factor ribosome-binding domain"/>
    <property type="match status" value="1"/>
</dbReference>
<dbReference type="PANTHER" id="PTHR30560:SF3">
    <property type="entry name" value="TRIGGER FACTOR-LIKE PROTEIN TIG, CHLOROPLASTIC"/>
    <property type="match status" value="1"/>
</dbReference>
<dbReference type="InterPro" id="IPR005215">
    <property type="entry name" value="Trig_fac"/>
</dbReference>
<dbReference type="Gene3D" id="3.30.70.1050">
    <property type="entry name" value="Trigger factor ribosome-binding domain"/>
    <property type="match status" value="1"/>
</dbReference>
<dbReference type="InterPro" id="IPR027304">
    <property type="entry name" value="Trigger_fact/SurA_dom_sf"/>
</dbReference>
<gene>
    <name evidence="10" type="primary">tig</name>
    <name evidence="10" type="ORF">SCFA_890014</name>
</gene>
<dbReference type="InterPro" id="IPR046357">
    <property type="entry name" value="PPIase_dom_sf"/>
</dbReference>
<dbReference type="InterPro" id="IPR036611">
    <property type="entry name" value="Trigger_fac_ribosome-bd_sf"/>
</dbReference>
<keyword evidence="4" id="KW-0697">Rotamase</keyword>
<reference evidence="10" key="1">
    <citation type="submission" date="2019-03" db="EMBL/GenBank/DDBJ databases">
        <authorList>
            <person name="Hao L."/>
        </authorList>
    </citation>
    <scope>NUCLEOTIDE SEQUENCE</scope>
</reference>
<dbReference type="NCBIfam" id="TIGR00115">
    <property type="entry name" value="tig"/>
    <property type="match status" value="1"/>
</dbReference>
<comment type="catalytic activity">
    <reaction evidence="1">
        <text>[protein]-peptidylproline (omega=180) = [protein]-peptidylproline (omega=0)</text>
        <dbReference type="Rhea" id="RHEA:16237"/>
        <dbReference type="Rhea" id="RHEA-COMP:10747"/>
        <dbReference type="Rhea" id="RHEA-COMP:10748"/>
        <dbReference type="ChEBI" id="CHEBI:83833"/>
        <dbReference type="ChEBI" id="CHEBI:83834"/>
        <dbReference type="EC" id="5.2.1.8"/>
    </reaction>
</comment>
<dbReference type="InterPro" id="IPR037041">
    <property type="entry name" value="Trigger_fac_C_sf"/>
</dbReference>
<evidence type="ECO:0000256" key="1">
    <source>
        <dbReference type="ARBA" id="ARBA00000971"/>
    </source>
</evidence>
<dbReference type="GO" id="GO:0044183">
    <property type="term" value="F:protein folding chaperone"/>
    <property type="evidence" value="ECO:0007669"/>
    <property type="project" value="TreeGrafter"/>
</dbReference>
<organism evidence="10">
    <name type="scientific">anaerobic digester metagenome</name>
    <dbReference type="NCBI Taxonomy" id="1263854"/>
    <lineage>
        <taxon>unclassified sequences</taxon>
        <taxon>metagenomes</taxon>
        <taxon>ecological metagenomes</taxon>
    </lineage>
</organism>
<sequence length="440" mass="50436">MKVEISDVGSTRKEMKVVVPRQEVDAVTNDIYRDISQKVTIRGFRKGKAPRHIIKMYYSDYIQSELSKKLIQDKFEQAAKEQDLFVVSMPDISNEPPKENEDFTFTAQFDVKPEVKPQKYTGFSLQKPKTEINEANIQDVLTRLQETYATVNDITDPEYRVKEKDYAIVDITSEEHPNLNRFKMTVEAGVRSALPGLEQAVVGMKAGEEKKVTIDFPEDHFLEEMKGKSAEVDLKLDSIKNRELPAIDYELAKKARPGVESIDELKEVIRKDLQERLEADARNHLERQIRDLLIKENPFDVPESMVRLQAAMMIRGMSERLSAQGFKMEDVYPDTESLKQETMASADNMVRISLLLEAIAKELGIESTDEEVQQEIEKIAERYNMAPEMVRKGMEERGGMEEIEFGIVEKKVYNHIIDNSQVEEVGQIEEKSDDTSADRG</sequence>
<dbReference type="EMBL" id="CAADRM010000157">
    <property type="protein sequence ID" value="VFU18669.1"/>
    <property type="molecule type" value="Genomic_DNA"/>
</dbReference>
<name>A0A485M7Y9_9ZZZZ</name>
<feature type="domain" description="Trigger factor C-terminal" evidence="9">
    <location>
        <begin position="261"/>
        <end position="417"/>
    </location>
</feature>
<evidence type="ECO:0000259" key="8">
    <source>
        <dbReference type="Pfam" id="PF05697"/>
    </source>
</evidence>
<dbReference type="HAMAP" id="MF_00303">
    <property type="entry name" value="Trigger_factor_Tig"/>
    <property type="match status" value="1"/>
</dbReference>
<dbReference type="Pfam" id="PF05698">
    <property type="entry name" value="Trigger_C"/>
    <property type="match status" value="1"/>
</dbReference>
<dbReference type="AlphaFoldDB" id="A0A485M7Y9"/>
<dbReference type="GO" id="GO:0015031">
    <property type="term" value="P:protein transport"/>
    <property type="evidence" value="ECO:0007669"/>
    <property type="project" value="InterPro"/>
</dbReference>
<protein>
    <recommendedName>
        <fullName evidence="3">peptidylprolyl isomerase</fullName>
        <ecNumber evidence="3">5.2.1.8</ecNumber>
    </recommendedName>
</protein>
<dbReference type="SUPFAM" id="SSF109998">
    <property type="entry name" value="Triger factor/SurA peptide-binding domain-like"/>
    <property type="match status" value="1"/>
</dbReference>
<dbReference type="SUPFAM" id="SSF54534">
    <property type="entry name" value="FKBP-like"/>
    <property type="match status" value="1"/>
</dbReference>
<dbReference type="InterPro" id="IPR001179">
    <property type="entry name" value="PPIase_FKBP_dom"/>
</dbReference>
<dbReference type="InterPro" id="IPR008880">
    <property type="entry name" value="Trigger_fac_C"/>
</dbReference>
<dbReference type="PANTHER" id="PTHR30560">
    <property type="entry name" value="TRIGGER FACTOR CHAPERONE AND PEPTIDYL-PROLYL CIS/TRANS ISOMERASE"/>
    <property type="match status" value="1"/>
</dbReference>
<evidence type="ECO:0000313" key="10">
    <source>
        <dbReference type="EMBL" id="VFU18669.1"/>
    </source>
</evidence>
<dbReference type="InterPro" id="IPR008881">
    <property type="entry name" value="Trigger_fac_ribosome-bd_bac"/>
</dbReference>
<feature type="domain" description="Trigger factor ribosome-binding bacterial" evidence="8">
    <location>
        <begin position="1"/>
        <end position="144"/>
    </location>
</feature>
<dbReference type="GO" id="GO:0051083">
    <property type="term" value="P:'de novo' cotranslational protein folding"/>
    <property type="evidence" value="ECO:0007669"/>
    <property type="project" value="TreeGrafter"/>
</dbReference>
<dbReference type="EC" id="5.2.1.8" evidence="3"/>
<keyword evidence="6 10" id="KW-0413">Isomerase</keyword>
<dbReference type="GO" id="GO:0043335">
    <property type="term" value="P:protein unfolding"/>
    <property type="evidence" value="ECO:0007669"/>
    <property type="project" value="TreeGrafter"/>
</dbReference>